<evidence type="ECO:0000256" key="4">
    <source>
        <dbReference type="ARBA" id="ARBA00022801"/>
    </source>
</evidence>
<dbReference type="AlphaFoldDB" id="A0A250JLB2"/>
<protein>
    <recommendedName>
        <fullName evidence="6 7">Ribonuclease P protein component</fullName>
        <shortName evidence="6">RNase P protein</shortName>
        <shortName evidence="6">RNaseP protein</shortName>
        <ecNumber evidence="6 7">3.1.26.5</ecNumber>
    </recommendedName>
    <alternativeName>
        <fullName evidence="6">Protein C5</fullName>
    </alternativeName>
</protein>
<dbReference type="EMBL" id="CP022098">
    <property type="protein sequence ID" value="ATB44428.1"/>
    <property type="molecule type" value="Genomic_DNA"/>
</dbReference>
<dbReference type="Proteomes" id="UP000217257">
    <property type="component" value="Chromosome"/>
</dbReference>
<evidence type="ECO:0000313" key="9">
    <source>
        <dbReference type="Proteomes" id="UP000217257"/>
    </source>
</evidence>
<name>A0A250JLB2_9BACT</name>
<dbReference type="SUPFAM" id="SSF54211">
    <property type="entry name" value="Ribosomal protein S5 domain 2-like"/>
    <property type="match status" value="1"/>
</dbReference>
<comment type="function">
    <text evidence="6">RNaseP catalyzes the removal of the 5'-leader sequence from pre-tRNA to produce the mature 5'-terminus. It can also cleave other RNA substrates such as 4.5S RNA. The protein component plays an auxiliary but essential role in vivo by binding to the 5'-leader sequence and broadening the substrate specificity of the ribozyme.</text>
</comment>
<evidence type="ECO:0000256" key="3">
    <source>
        <dbReference type="ARBA" id="ARBA00022759"/>
    </source>
</evidence>
<evidence type="ECO:0000256" key="5">
    <source>
        <dbReference type="ARBA" id="ARBA00022884"/>
    </source>
</evidence>
<dbReference type="InterPro" id="IPR014721">
    <property type="entry name" value="Ribsml_uS5_D2-typ_fold_subgr"/>
</dbReference>
<accession>A0A250JLB2</accession>
<evidence type="ECO:0000256" key="6">
    <source>
        <dbReference type="HAMAP-Rule" id="MF_00227"/>
    </source>
</evidence>
<dbReference type="PANTHER" id="PTHR33992">
    <property type="entry name" value="RIBONUCLEASE P PROTEIN COMPONENT"/>
    <property type="match status" value="1"/>
</dbReference>
<dbReference type="GO" id="GO:0004526">
    <property type="term" value="F:ribonuclease P activity"/>
    <property type="evidence" value="ECO:0007669"/>
    <property type="project" value="UniProtKB-UniRule"/>
</dbReference>
<dbReference type="NCBIfam" id="TIGR00188">
    <property type="entry name" value="rnpA"/>
    <property type="match status" value="1"/>
</dbReference>
<evidence type="ECO:0000256" key="2">
    <source>
        <dbReference type="ARBA" id="ARBA00022722"/>
    </source>
</evidence>
<dbReference type="GO" id="GO:0042781">
    <property type="term" value="F:3'-tRNA processing endoribonuclease activity"/>
    <property type="evidence" value="ECO:0007669"/>
    <property type="project" value="TreeGrafter"/>
</dbReference>
<keyword evidence="4 6" id="KW-0378">Hydrolase</keyword>
<dbReference type="HAMAP" id="MF_00227">
    <property type="entry name" value="RNase_P"/>
    <property type="match status" value="1"/>
</dbReference>
<dbReference type="RefSeq" id="WP_095991712.1">
    <property type="nucleotide sequence ID" value="NZ_CP022098.1"/>
</dbReference>
<evidence type="ECO:0000256" key="1">
    <source>
        <dbReference type="ARBA" id="ARBA00022694"/>
    </source>
</evidence>
<dbReference type="EC" id="3.1.26.5" evidence="6 7"/>
<dbReference type="Pfam" id="PF00825">
    <property type="entry name" value="Ribonuclease_P"/>
    <property type="match status" value="1"/>
</dbReference>
<keyword evidence="5 6" id="KW-0694">RNA-binding</keyword>
<evidence type="ECO:0000313" key="8">
    <source>
        <dbReference type="EMBL" id="ATB44428.1"/>
    </source>
</evidence>
<sequence>MKAGGQAPSRDERFPKALRLLKRREFLEVQEKGQKVPVECLLGLVRPNGRPHCRVGLTISSKVGNAVERARLRRLLRECFRKRHGQWPPGVDVVLVVRQSAKDAPFPVVSRAFDGITRKLQRLFPSVPRESPPR</sequence>
<dbReference type="KEGG" id="cfus:CYFUS_009915"/>
<keyword evidence="2 6" id="KW-0540">Nuclease</keyword>
<organism evidence="8 9">
    <name type="scientific">Cystobacter fuscus</name>
    <dbReference type="NCBI Taxonomy" id="43"/>
    <lineage>
        <taxon>Bacteria</taxon>
        <taxon>Pseudomonadati</taxon>
        <taxon>Myxococcota</taxon>
        <taxon>Myxococcia</taxon>
        <taxon>Myxococcales</taxon>
        <taxon>Cystobacterineae</taxon>
        <taxon>Archangiaceae</taxon>
        <taxon>Cystobacter</taxon>
    </lineage>
</organism>
<dbReference type="InterPro" id="IPR020568">
    <property type="entry name" value="Ribosomal_Su5_D2-typ_SF"/>
</dbReference>
<dbReference type="GO" id="GO:0030677">
    <property type="term" value="C:ribonuclease P complex"/>
    <property type="evidence" value="ECO:0007669"/>
    <property type="project" value="TreeGrafter"/>
</dbReference>
<dbReference type="GO" id="GO:0000049">
    <property type="term" value="F:tRNA binding"/>
    <property type="evidence" value="ECO:0007669"/>
    <property type="project" value="UniProtKB-UniRule"/>
</dbReference>
<keyword evidence="3 6" id="KW-0255">Endonuclease</keyword>
<comment type="catalytic activity">
    <reaction evidence="6">
        <text>Endonucleolytic cleavage of RNA, removing 5'-extranucleotides from tRNA precursor.</text>
        <dbReference type="EC" id="3.1.26.5"/>
    </reaction>
</comment>
<gene>
    <name evidence="6" type="primary">rnpA</name>
    <name evidence="8" type="ORF">CYFUS_009915</name>
</gene>
<proteinExistence type="inferred from homology"/>
<comment type="subunit">
    <text evidence="6">Consists of a catalytic RNA component (M1 or rnpB) and a protein subunit.</text>
</comment>
<keyword evidence="1 6" id="KW-0819">tRNA processing</keyword>
<dbReference type="GO" id="GO:0001682">
    <property type="term" value="P:tRNA 5'-leader removal"/>
    <property type="evidence" value="ECO:0007669"/>
    <property type="project" value="UniProtKB-UniRule"/>
</dbReference>
<evidence type="ECO:0000256" key="7">
    <source>
        <dbReference type="NCBIfam" id="TIGR00188"/>
    </source>
</evidence>
<reference evidence="8 9" key="1">
    <citation type="submission" date="2017-06" db="EMBL/GenBank/DDBJ databases">
        <title>Sequencing and comparative analysis of myxobacterial genomes.</title>
        <authorList>
            <person name="Rupp O."/>
            <person name="Goesmann A."/>
            <person name="Sogaard-Andersen L."/>
        </authorList>
    </citation>
    <scope>NUCLEOTIDE SEQUENCE [LARGE SCALE GENOMIC DNA]</scope>
    <source>
        <strain evidence="8 9">DSM 52655</strain>
    </source>
</reference>
<dbReference type="InterPro" id="IPR000100">
    <property type="entry name" value="RNase_P"/>
</dbReference>
<dbReference type="PANTHER" id="PTHR33992:SF1">
    <property type="entry name" value="RIBONUCLEASE P PROTEIN COMPONENT"/>
    <property type="match status" value="1"/>
</dbReference>
<comment type="similarity">
    <text evidence="6">Belongs to the RnpA family.</text>
</comment>
<dbReference type="Gene3D" id="3.30.230.10">
    <property type="match status" value="1"/>
</dbReference>